<comment type="caution">
    <text evidence="1">The sequence shown here is derived from an EMBL/GenBank/DDBJ whole genome shotgun (WGS) entry which is preliminary data.</text>
</comment>
<proteinExistence type="predicted"/>
<sequence length="73" mass="8593">MLLLHYLNKLTGIIHTNMTQVYVVMSDIYMHTHAMSYWILQTKRKRNILTENCAFQQKPIVLSPDKGELLSEE</sequence>
<accession>A0A2G9H180</accession>
<keyword evidence="2" id="KW-1185">Reference proteome</keyword>
<evidence type="ECO:0000313" key="2">
    <source>
        <dbReference type="Proteomes" id="UP000231279"/>
    </source>
</evidence>
<organism evidence="1 2">
    <name type="scientific">Handroanthus impetiginosus</name>
    <dbReference type="NCBI Taxonomy" id="429701"/>
    <lineage>
        <taxon>Eukaryota</taxon>
        <taxon>Viridiplantae</taxon>
        <taxon>Streptophyta</taxon>
        <taxon>Embryophyta</taxon>
        <taxon>Tracheophyta</taxon>
        <taxon>Spermatophyta</taxon>
        <taxon>Magnoliopsida</taxon>
        <taxon>eudicotyledons</taxon>
        <taxon>Gunneridae</taxon>
        <taxon>Pentapetalae</taxon>
        <taxon>asterids</taxon>
        <taxon>lamiids</taxon>
        <taxon>Lamiales</taxon>
        <taxon>Bignoniaceae</taxon>
        <taxon>Crescentiina</taxon>
        <taxon>Tabebuia alliance</taxon>
        <taxon>Handroanthus</taxon>
    </lineage>
</organism>
<reference evidence="2" key="1">
    <citation type="journal article" date="2018" name="Gigascience">
        <title>Genome assembly of the Pink Ipe (Handroanthus impetiginosus, Bignoniaceae), a highly valued, ecologically keystone Neotropical timber forest tree.</title>
        <authorList>
            <person name="Silva-Junior O.B."/>
            <person name="Grattapaglia D."/>
            <person name="Novaes E."/>
            <person name="Collevatti R.G."/>
        </authorList>
    </citation>
    <scope>NUCLEOTIDE SEQUENCE [LARGE SCALE GENOMIC DNA]</scope>
    <source>
        <strain evidence="2">cv. UFG-1</strain>
    </source>
</reference>
<protein>
    <submittedName>
        <fullName evidence="1">Uncharacterized protein</fullName>
    </submittedName>
</protein>
<name>A0A2G9H180_9LAMI</name>
<dbReference type="AlphaFoldDB" id="A0A2G9H180"/>
<dbReference type="Proteomes" id="UP000231279">
    <property type="component" value="Unassembled WGS sequence"/>
</dbReference>
<evidence type="ECO:0000313" key="1">
    <source>
        <dbReference type="EMBL" id="PIN11040.1"/>
    </source>
</evidence>
<gene>
    <name evidence="1" type="ORF">CDL12_16363</name>
</gene>
<dbReference type="EMBL" id="NKXS01003046">
    <property type="protein sequence ID" value="PIN11040.1"/>
    <property type="molecule type" value="Genomic_DNA"/>
</dbReference>